<dbReference type="PANTHER" id="PTHR43135">
    <property type="entry name" value="ALPHA-D-RIBOSE 1-METHYLPHOSPHONATE 5-TRIPHOSPHATE DIPHOSPHATASE"/>
    <property type="match status" value="1"/>
</dbReference>
<dbReference type="SUPFAM" id="SSF51556">
    <property type="entry name" value="Metallo-dependent hydrolases"/>
    <property type="match status" value="1"/>
</dbReference>
<dbReference type="Gene3D" id="2.30.40.10">
    <property type="entry name" value="Urease, subunit C, domain 1"/>
    <property type="match status" value="1"/>
</dbReference>
<proteinExistence type="predicted"/>
<name>A0A3B0RA59_9ZZZZ</name>
<dbReference type="CDD" id="cd01299">
    <property type="entry name" value="Met_dep_hydrolase_A"/>
    <property type="match status" value="1"/>
</dbReference>
<dbReference type="PANTHER" id="PTHR43135:SF3">
    <property type="entry name" value="ALPHA-D-RIBOSE 1-METHYLPHOSPHONATE 5-TRIPHOSPHATE DIPHOSPHATASE"/>
    <property type="match status" value="1"/>
</dbReference>
<evidence type="ECO:0000259" key="1">
    <source>
        <dbReference type="Pfam" id="PF01979"/>
    </source>
</evidence>
<accession>A0A3B0RA59</accession>
<dbReference type="InterPro" id="IPR057744">
    <property type="entry name" value="OTAase-like"/>
</dbReference>
<dbReference type="GO" id="GO:0016810">
    <property type="term" value="F:hydrolase activity, acting on carbon-nitrogen (but not peptide) bonds"/>
    <property type="evidence" value="ECO:0007669"/>
    <property type="project" value="InterPro"/>
</dbReference>
<dbReference type="Gene3D" id="3.20.20.140">
    <property type="entry name" value="Metal-dependent hydrolases"/>
    <property type="match status" value="1"/>
</dbReference>
<feature type="domain" description="Amidohydrolase-related" evidence="1">
    <location>
        <begin position="53"/>
        <end position="398"/>
    </location>
</feature>
<dbReference type="InterPro" id="IPR032466">
    <property type="entry name" value="Metal_Hydrolase"/>
</dbReference>
<dbReference type="InterPro" id="IPR011059">
    <property type="entry name" value="Metal-dep_hydrolase_composite"/>
</dbReference>
<dbReference type="EMBL" id="UOEI01000028">
    <property type="protein sequence ID" value="VAV90040.1"/>
    <property type="molecule type" value="Genomic_DNA"/>
</dbReference>
<dbReference type="InterPro" id="IPR006680">
    <property type="entry name" value="Amidohydro-rel"/>
</dbReference>
<dbReference type="Pfam" id="PF01979">
    <property type="entry name" value="Amidohydro_1"/>
    <property type="match status" value="1"/>
</dbReference>
<gene>
    <name evidence="2" type="ORF">MNBD_ACTINO01-1814</name>
</gene>
<sequence length="405" mass="42643">MAVRIDADILIPGRGEPFSPGTVILEGGSISYAGPTSKAPATPGMDTVEVPVAMPGLWECHAHFVGLDTPDITTQMTEPVARRAARAVGDLRRTLMGGVTSAREVGGDGLDIQPAIAAGQVEGPTVYGAGKILSTTGGHADVHSIPLDALDTIAHIGVLCDGVPEVTRAVRLNLRRNARVIKICASGGVMSEVDHPIHQQFSHEELVAIVQEAARAERFVAAHCHGLPGILAALRAGVQTIEHGSYLDEEAADMMIAQGAIYVPTRFVIDTLLRQEDKLPRYAYEKGQMVADHQAAAMKLAIAKGVTIAMGTDIFVSGDLYGRNSLEIALLQDAGMTALEAIEAATANGPDTLGPQAPLSGQLKEGYDPDVIAIDFNPLEDASGWGDPERVTHVWKAGMPVKAPE</sequence>
<dbReference type="InterPro" id="IPR051781">
    <property type="entry name" value="Metallo-dep_Hydrolase"/>
</dbReference>
<evidence type="ECO:0000313" key="2">
    <source>
        <dbReference type="EMBL" id="VAV90040.1"/>
    </source>
</evidence>
<dbReference type="SUPFAM" id="SSF51338">
    <property type="entry name" value="Composite domain of metallo-dependent hydrolases"/>
    <property type="match status" value="1"/>
</dbReference>
<dbReference type="AlphaFoldDB" id="A0A3B0RA59"/>
<reference evidence="2" key="1">
    <citation type="submission" date="2018-06" db="EMBL/GenBank/DDBJ databases">
        <authorList>
            <person name="Zhirakovskaya E."/>
        </authorList>
    </citation>
    <scope>NUCLEOTIDE SEQUENCE</scope>
</reference>
<protein>
    <recommendedName>
        <fullName evidence="1">Amidohydrolase-related domain-containing protein</fullName>
    </recommendedName>
</protein>
<organism evidence="2">
    <name type="scientific">hydrothermal vent metagenome</name>
    <dbReference type="NCBI Taxonomy" id="652676"/>
    <lineage>
        <taxon>unclassified sequences</taxon>
        <taxon>metagenomes</taxon>
        <taxon>ecological metagenomes</taxon>
    </lineage>
</organism>